<dbReference type="InterPro" id="IPR025110">
    <property type="entry name" value="AMP-bd_C"/>
</dbReference>
<dbReference type="SUPFAM" id="SSF56801">
    <property type="entry name" value="Acetyl-CoA synthetase-like"/>
    <property type="match status" value="4"/>
</dbReference>
<name>A0ABV6H4B0_9ACTN</name>
<dbReference type="Gene3D" id="3.40.50.1820">
    <property type="entry name" value="alpha/beta hydrolase"/>
    <property type="match status" value="1"/>
</dbReference>
<feature type="domain" description="Carrier" evidence="4">
    <location>
        <begin position="3593"/>
        <end position="3667"/>
    </location>
</feature>
<dbReference type="PROSITE" id="PS50075">
    <property type="entry name" value="CARRIER"/>
    <property type="match status" value="4"/>
</dbReference>
<dbReference type="InterPro" id="IPR020845">
    <property type="entry name" value="AMP-binding_CS"/>
</dbReference>
<keyword evidence="6" id="KW-1185">Reference proteome</keyword>
<dbReference type="PROSITE" id="PS00455">
    <property type="entry name" value="AMP_BINDING"/>
    <property type="match status" value="2"/>
</dbReference>
<comment type="caution">
    <text evidence="5">The sequence shown here is derived from an EMBL/GenBank/DDBJ whole genome shotgun (WGS) entry which is preliminary data.</text>
</comment>
<evidence type="ECO:0000256" key="3">
    <source>
        <dbReference type="ARBA" id="ARBA00022553"/>
    </source>
</evidence>
<dbReference type="CDD" id="cd05930">
    <property type="entry name" value="A_NRPS"/>
    <property type="match status" value="2"/>
</dbReference>
<dbReference type="SMART" id="SM00824">
    <property type="entry name" value="PKS_TE"/>
    <property type="match status" value="1"/>
</dbReference>
<dbReference type="PANTHER" id="PTHR45527">
    <property type="entry name" value="NONRIBOSOMAL PEPTIDE SYNTHETASE"/>
    <property type="match status" value="1"/>
</dbReference>
<dbReference type="InterPro" id="IPR001031">
    <property type="entry name" value="Thioesterase"/>
</dbReference>
<comment type="cofactor">
    <cofactor evidence="1">
        <name>pantetheine 4'-phosphate</name>
        <dbReference type="ChEBI" id="CHEBI:47942"/>
    </cofactor>
</comment>
<dbReference type="Gene3D" id="2.30.38.10">
    <property type="entry name" value="Luciferase, Domain 3"/>
    <property type="match status" value="4"/>
</dbReference>
<dbReference type="CDD" id="cd19540">
    <property type="entry name" value="LCL_NRPS-like"/>
    <property type="match status" value="2"/>
</dbReference>
<dbReference type="RefSeq" id="WP_382360415.1">
    <property type="nucleotide sequence ID" value="NZ_JBHLWV010000010.1"/>
</dbReference>
<evidence type="ECO:0000313" key="5">
    <source>
        <dbReference type="EMBL" id="MFC0313716.1"/>
    </source>
</evidence>
<dbReference type="InterPro" id="IPR000873">
    <property type="entry name" value="AMP-dep_synth/lig_dom"/>
</dbReference>
<gene>
    <name evidence="5" type="ORF">ACFFJD_02460</name>
</gene>
<protein>
    <submittedName>
        <fullName evidence="5">Amino acid adenylation domain-containing protein</fullName>
    </submittedName>
</protein>
<dbReference type="Proteomes" id="UP001589783">
    <property type="component" value="Unassembled WGS sequence"/>
</dbReference>
<reference evidence="5 6" key="1">
    <citation type="submission" date="2024-09" db="EMBL/GenBank/DDBJ databases">
        <authorList>
            <person name="Sun Q."/>
            <person name="Mori K."/>
        </authorList>
    </citation>
    <scope>NUCLEOTIDE SEQUENCE [LARGE SCALE GENOMIC DNA]</scope>
    <source>
        <strain evidence="5 6">CCM 7957</strain>
    </source>
</reference>
<keyword evidence="2" id="KW-0596">Phosphopantetheine</keyword>
<dbReference type="Gene3D" id="1.10.1200.10">
    <property type="entry name" value="ACP-like"/>
    <property type="match status" value="3"/>
</dbReference>
<proteinExistence type="predicted"/>
<organism evidence="5 6">
    <name type="scientific">Gordonia phosphorivorans</name>
    <dbReference type="NCBI Taxonomy" id="1056982"/>
    <lineage>
        <taxon>Bacteria</taxon>
        <taxon>Bacillati</taxon>
        <taxon>Actinomycetota</taxon>
        <taxon>Actinomycetes</taxon>
        <taxon>Mycobacteriales</taxon>
        <taxon>Gordoniaceae</taxon>
        <taxon>Gordonia</taxon>
    </lineage>
</organism>
<accession>A0ABV6H4B0</accession>
<dbReference type="NCBIfam" id="NF003417">
    <property type="entry name" value="PRK04813.1"/>
    <property type="match status" value="4"/>
</dbReference>
<dbReference type="Gene3D" id="3.30.559.10">
    <property type="entry name" value="Chloramphenicol acetyltransferase-like domain"/>
    <property type="match status" value="6"/>
</dbReference>
<dbReference type="InterPro" id="IPR036736">
    <property type="entry name" value="ACP-like_sf"/>
</dbReference>
<dbReference type="InterPro" id="IPR001242">
    <property type="entry name" value="Condensation_dom"/>
</dbReference>
<dbReference type="InterPro" id="IPR009081">
    <property type="entry name" value="PP-bd_ACP"/>
</dbReference>
<feature type="domain" description="Carrier" evidence="4">
    <location>
        <begin position="980"/>
        <end position="1054"/>
    </location>
</feature>
<feature type="domain" description="Carrier" evidence="4">
    <location>
        <begin position="2529"/>
        <end position="2605"/>
    </location>
</feature>
<evidence type="ECO:0000256" key="2">
    <source>
        <dbReference type="ARBA" id="ARBA00022450"/>
    </source>
</evidence>
<dbReference type="InterPro" id="IPR020802">
    <property type="entry name" value="TesA-like"/>
</dbReference>
<dbReference type="InterPro" id="IPR029058">
    <property type="entry name" value="AB_hydrolase_fold"/>
</dbReference>
<dbReference type="InterPro" id="IPR006162">
    <property type="entry name" value="Ppantetheine_attach_site"/>
</dbReference>
<dbReference type="InterPro" id="IPR045851">
    <property type="entry name" value="AMP-bd_C_sf"/>
</dbReference>
<dbReference type="PROSITE" id="PS00012">
    <property type="entry name" value="PHOSPHOPANTETHEINE"/>
    <property type="match status" value="4"/>
</dbReference>
<dbReference type="Pfam" id="PF13193">
    <property type="entry name" value="AMP-binding_C"/>
    <property type="match status" value="4"/>
</dbReference>
<dbReference type="Gene3D" id="3.30.300.30">
    <property type="match status" value="4"/>
</dbReference>
<dbReference type="SMART" id="SM00823">
    <property type="entry name" value="PKS_PP"/>
    <property type="match status" value="4"/>
</dbReference>
<dbReference type="Pfam" id="PF00668">
    <property type="entry name" value="Condensation"/>
    <property type="match status" value="6"/>
</dbReference>
<dbReference type="Gene3D" id="3.30.559.30">
    <property type="entry name" value="Nonribosomal peptide synthetase, condensation domain"/>
    <property type="match status" value="6"/>
</dbReference>
<feature type="domain" description="Carrier" evidence="4">
    <location>
        <begin position="5135"/>
        <end position="5210"/>
    </location>
</feature>
<dbReference type="SUPFAM" id="SSF52777">
    <property type="entry name" value="CoA-dependent acyltransferases"/>
    <property type="match status" value="12"/>
</dbReference>
<dbReference type="Pfam" id="PF00975">
    <property type="entry name" value="Thioesterase"/>
    <property type="match status" value="1"/>
</dbReference>
<dbReference type="SUPFAM" id="SSF53474">
    <property type="entry name" value="alpha/beta-Hydrolases"/>
    <property type="match status" value="1"/>
</dbReference>
<evidence type="ECO:0000259" key="4">
    <source>
        <dbReference type="PROSITE" id="PS50075"/>
    </source>
</evidence>
<dbReference type="Pfam" id="PF00501">
    <property type="entry name" value="AMP-binding"/>
    <property type="match status" value="4"/>
</dbReference>
<dbReference type="Gene3D" id="3.40.50.980">
    <property type="match status" value="8"/>
</dbReference>
<dbReference type="Pfam" id="PF00550">
    <property type="entry name" value="PP-binding"/>
    <property type="match status" value="4"/>
</dbReference>
<dbReference type="NCBIfam" id="TIGR01733">
    <property type="entry name" value="AA-adenyl-dom"/>
    <property type="match status" value="4"/>
</dbReference>
<dbReference type="InterPro" id="IPR023213">
    <property type="entry name" value="CAT-like_dom_sf"/>
</dbReference>
<sequence>MPRPERVPLSFAQQRMWFINQFDPSVATYNVPAGLRLTGEVDLRALEQAFGDMLTRHEVLRTRYPSDAEGPHQEIVEPEASSALFDWAPADSTQDLARAAMQGFDVAVELPIRARYRVVASGVTEVLVVVHHIAFDGESIPVFLRDLLAAYLHRTNVEVPAAEPLHVQYADFAIWQRRVLDDRSGAASPLAGQLDYWRDQLADLPAVTDLPMDRPRPQIVDQSGGAVTITLDDRVADGLAALARTAGVTPFMVGHAALAITIARLASTVDVVIGSPIAGRGDRALDDLVGMFVNTLVLRTGVDPAQPVSAFLADVRDVDVDAFAHADVPFDDLIDELDTERNTSYPPLVQITYTYATVGGRPDLAPIDLPGFSAEPLTAGDPVAKFELIVGVSERTDSTPMTAEFVYATSLFDEATVARFAQVWRTVLGHMVTDPQRAIGDIVLSEAIDESVLPLSRNSVGATGPAADGGVTDPVPLVEVLAARPTDLDHPALICAGATVSYREFEERTNRIARALIDAGAGPDDVVAIGLERSIDSVVAVFGVIKSGAAYVPVDPAYPQDRIDYMLTDSAVRLGITNAQTRPRLGSGEWLLIDDLIASGHSDRPLTPADRRGPVRIDSLAYLVYTSGSTGRPKAVGVSNRGLAKFIDQFREVTGAHHDNPDARVLHVSSPSFDASVAEMMWALGLGHTLVIAPAAEYAGEALGRVLTRDEVTDMVITPTVLGTVDPAAGGSVRNLVTAGEAISPELISRWTATHAALTMYNFYGPSEATVWASTGRSEADRPVTIGLPVRGFAAYVLDTRLHPVAHGVVGELYLASDSSLARGYLGRRGLTATSFVADPFSATPGARMYATGDIVRVNGDGLLEFAGRADDQVKINGQRIELGEVEAVLTDLDGVDAAVVIGVRDAADRDRLAAYVVPLSGADLTPEDLLRQASGRLAAHMVPHSVVILGELPLTPVGKLDRKALPSADFRAADDDYVAPETSTEQTLAAIIASLLGLERVSVLDSFFALGGDSIMSIQLASAARANALDLTPREIFEHRTVRAMAQAVDADRRQVPMLAEPSGGGTGEMAATPLTRWLIEATSGTGGNIADFNQGMVLIAPDQITAADLAELLGAVVTAHPMLSARLHRTVDEWSLAPGSAFDATAAVSERIVDAAPGTPEFDDAVRAADTSAGRRLDPLAGKLIQVELVRGDGGGRIVVLAHHLAVDAVSWPILVEDFFTGWAQHAAGQPIGLRSEQTSARSWFAALAERENEDLAFWAAGGRQGVTDLGTGAQRPVRWSATSEVVVTVPAEIADAVLTTVPEAFGGNVDDVLLGGLARAVRSWQTSRGIADAGPVVVLSEGHGRYEDVLDSGPDPRRADLSRTVGWFTSVAPLAVDPGVDVVHAVKAAKEERLALPAHGIDYGFARFGAADPAVRPSLPSIGFNYLGGRGGRLDEATDRDESADAQSLVMVPATDAPALSGTVDGAFDLMTPLSINASAVASERGTLIRASFRFPADLAEDSVADLGARWTAELAELVRTVEAGHPGLSPSDVPGAMVGQEELDELAVVYPGADVWSLSPLQRGLYFHSSFAMRADQPDVYIIQALLAVRGELDLDRLRRSAQELVAAHPVLRSAFVTTPSGALVAAVPPTVEVPWRVIDLGDVSETERAAQIRELKRRDALERFDLTAPPLLRFTVVRHGATSDLLVTAHHLVADGWSSPLVLADLLALYTVGATYTQQSAQSAGFKDYLRYIADRDQAEGLDAWQRILAPAEGPTLVAQGAHAEADALPAALAVPVDPALAARLDGVARDHGVTVSTVLQLAWAVFLSKLTANRIVTFGETVSGRPAELAGIDSVVGLFINTLPVVVDVDPDLPLTAILERLQRDKIAVLDHHYIGLPEIVAAGGGHIGFDTLMVHESYPVNAESLQSSGGELAGTVAIDDAVFTDSTHYPLNLITDGGSNGLNVTLRYLPSAFDAEQVHEFGAMFATILDAIGSSPHTRAGAVALLDQSRAAAVLAASRGPVVALPGESVADAVAAQVARTPDAVALVFEGRAVSYAEFGARVNVLARELISVGVGPDVAVGVCMDRGVELLVAVHAVVAAGGRYVPVDVGAPVERASVMLATAGAGVVLVAAGVRPAAVAEVAGVRLVEVDASGGVEVSAPGAAPVSDVDRRGRLRPDNGLYTLFTSGSTGVPKGVTVSHGSVLNRLRWGLDAFGWTVGDRVVLKTPYTFDVSVPELFGPVMAGATVLVARADGHRDPGYIADLIAGSGATSVHFVPSMLSVFLDVVGDERLRELTSLKWLFASGEALPPATVAAAHEVWPWVGIHNLFGPTEAAVEVGWADVSDAPEVVTIGKPVWNTSLLVLDDRLRPVPVGVPGELYLGGVQVARGYAKQAGLTAERFVADPFGASGARLYRTGDLVRRDGVGNVEYLGRTDFQVKLRGQRIELGEIESVIAGGPGVVHAAATVASAASGGEFLVGYVSPASVDVEAVKTHVAGKLPEYMCPSVWVLLDEVTLNSAGKLDRRALPAAELDAAQSEYVAPATDEERLLAEVFAEVLGVQRAFGVTEPFFEVGGNSLSAMRLVARVGAALDVEMSVRDVFEAPTVRALAELVAGRASALPPVSAVVPRPERIPLSFAQQRMWFLNQYDTASAAYNIPAGIRLTGALDIDALTAAFADVLGRHEVLRTRYPSDADGPRQEVLSVAAAVELFDWAEADRVEDLVRAATDGFDVSTGLPVRGRYRVVEPGVIDLVIVAHHIAFDGESTPIFTRDLLTAYLHRTDGSIPLPAPLAVQYADYALWQRDVFGPASDDSPLARQMRFWRDRLVELPSVTDLPMDRPRPPVVDQRGAVVAVTLEEDVAERFAAAAQRHGVTGFMLGHAALAITVARLAATDDVVIGSPIAGRTDPALDHLVGMFVNTLILRTPVDAAQPVAEFLASVRRIDVDAFANADVQFDDLIDEFAAERDSSHQPLVQIVYTHSDGAARADLAPIELPGFVAEPLASPDYVAKFELTVNVAERTGTSPMIAEFGYATALFDEPTVRRFAEVWRDVVAALAGDPTVAIGDLAVAPREESRTRLSRNSVGCTEPAADGGVTEPQLLVDVLAARPTDLNHPALVCAGEVLTYREFEQRTNRIARALIAAGAHPDDVIAVGLERSIESVLAVFGVIKSGGAYVPVDPAYPQDRIDYMLADSGARLGITNSATRPRLGASDCEWLMIDDLVESEQSGAPLSADDRPAQPHLDSLAYLVYTSGSTGRPKAVGVPNRGLANFVDQFREVSGAHAQSPDTRVLHVASPSFDASVLEMMWALGLGHTLVIAPATDYAGDALGRILDRDLVTDTLITPTVLTTVDPARGASIRNLVTGGETVSAELITRWAEAPGRRMYNFYGPSEATVWSLTGRSAPGRPVTIGHPVRGFAAYILDARLHPVPRGVVGELYLASDASLARGYLGRRGLTASSFVADPFSATPGARMYATGDLVRRNGDGQIEFAGRADDQVKINGQRVELGEIEAVLSELDGVDSVVVLGVRDERGRDRLVAYAVPTGEAELEEATLLNHAGERLAGHMVPHVVVMLSALPLTAGGKLDRKALPQPDFGERADTYAAPESSTEQTLASIVQSLLGLERVSVTDSFFALGGDSIMSIQLASAARANGLVLTPREIFENRTVRAMARATDAERAVLPMIAEPGPGVGMALPPLGRWLLEAAAGPDGDLSDFNQTAVLIAPEEATLDQLAELLAAIVGTHPMLAARLDDGPDGVTLIPGTPFDAGAAVAEHSVTAPVGTEAFDRALLSAHAAAAGRLNPSTGALIQLGVVRGEGAVRLVVVCHHLAVDAVSWPILVEDFVTGWAQTSAGQPVQLRAEQTSEAAWFAALADRALTAPESAYWAARAPRQVTDLGFGSAPSTRWSATSAVEVTIGPDVADALLTRTPGAFAGSIDDVLLGALAHAVRSWQQSRGIVDDAPVLVLAEGHGRYEEVLEAGPDPRRAELSRTVGWFTNIAPLALVPGADVIHAVKAAKQERLARPEHGLGFGFARYGGVAELADRPLPSIAFNYLGGRGGTVTSAGPESELLPMLPAPDAPVLPATVSGGIDLMSALTINASAHAGSRGSVITAEFRYPTDGAAEADIAELGARWNEALAELVRITDDADPGLSPADVPGAAVTQNELDLLASQYPGAQVWGLSPLQRGLYFHAVVAATSGLPDVYVVQAVLRLRGEFDIERLRRAAQELVAVHPVLRSAFRTTPEGSVVAVVPETIDVPWRVVDRTDLPGTGGAEYIRELKAREAVEPFDLAVPGLLRFVVVRNADVTDVLVTMHHLVIDGWSSPLVLADLLALYAVGAPYTSRAEGSADYAEYLRSLAARNVDEGLAAWRRILAPASGPTLLAPGAQAAPNAMPASFEMSVDGELSAQLDALARAHGVTVSTVLQLAWAVFLSTVTSNRVVTFGETVSGRPSDLVGIESVVGLFINTLPVVVDVDPHRSLADLLEELQAGKVSVLDHHHLGMPEIVAAADGDIGFDTLVVHESYPVDAESLESPGGSMAGAQMHIEGVEFTDATHYPLNLITSGDASGVHVALKYLPAAFSRDQVEGFGAILLRILHALGGQPETTVSDIALLGQDDVEAVLELAHGPVVSVPRVSVADAVAAQVARTPDAVALVFEGRAVSYAEFGARVNVLARELISVGVGPDVAVGVCMDRGVELLVAVHAVVAAGGRYVPVDVGAPVERASVMLATAGVGVVLVVAGVRPAAVAEVDGVRLVEVDSSGEVDWSVGPVSDVDRWGRLRPDSGLYTLFTSGSTGVPKGVTVSHAAVVNRLEWMARDYGLGAGARFLLKTPYTFDVSVWELFLPFVVGARLVVARPEGHRDPEYLASVIGAESVSVVHFVPSMLSVFCDVLGDRVAALVSLRSVFTSGEALVSATAQGLLARLPGVGLVNLYGPTEAAVDVTAASVLPGAGSVTIGRPVANTDAFVLDSRLCPVPVGVPGELYLGGVQVARGYAGQAGLTAERFVADPFGGVGARLYRTGDLVRWRADGEIEYLGRTDFQVKLRGQRVELGEIESVIAGAAGVVHAAAAVVSAVSGGELLVGYVWPASVDVEAVKSHVAGLLPEYMCPSVWVLLDEVTLNSAGKLDRRALPAPDFDASQNEYVAPETDTERVIAEVLAEVLGVKRVGVREHFFELGGNSLTAMRLAARLEAVTGQSISIRVLMGNPTVRDLATAIRLGDRGSAAVLVALRESGSAPPLFCIHPAGGLAWAFGGLAPYLVDRPIYGLQDPSVVNDESPADSIGDLAERYLREIRAVSPTGPYHLLGWSLGGAVAYEIASRLESSGESVAFLGLMDSVAGEELSAGVAASDDVSTTQLIDGLLGEWAGSVDIDPAESATNVAGMISTQLRNRGLENTDEVRRMLDSLVLAPRLLSQYHPPEIRGPIVYFTAIADKRAPERGADYWRARSGGAVHNVDVDAGHLELGRPEHMAEIGVVLARWLDEGADEAAGES</sequence>
<dbReference type="EMBL" id="JBHLWV010000010">
    <property type="protein sequence ID" value="MFC0313716.1"/>
    <property type="molecule type" value="Genomic_DNA"/>
</dbReference>
<evidence type="ECO:0000256" key="1">
    <source>
        <dbReference type="ARBA" id="ARBA00001957"/>
    </source>
</evidence>
<keyword evidence="3" id="KW-0597">Phosphoprotein</keyword>
<evidence type="ECO:0000313" key="6">
    <source>
        <dbReference type="Proteomes" id="UP001589783"/>
    </source>
</evidence>
<dbReference type="PANTHER" id="PTHR45527:SF1">
    <property type="entry name" value="FATTY ACID SYNTHASE"/>
    <property type="match status" value="1"/>
</dbReference>
<dbReference type="SUPFAM" id="SSF47336">
    <property type="entry name" value="ACP-like"/>
    <property type="match status" value="4"/>
</dbReference>
<dbReference type="InterPro" id="IPR020806">
    <property type="entry name" value="PKS_PP-bd"/>
</dbReference>
<dbReference type="InterPro" id="IPR010071">
    <property type="entry name" value="AA_adenyl_dom"/>
</dbReference>